<keyword evidence="3" id="KW-0805">Transcription regulation</keyword>
<dbReference type="InterPro" id="IPR039425">
    <property type="entry name" value="RNA_pol_sigma-70-like"/>
</dbReference>
<evidence type="ECO:0000256" key="3">
    <source>
        <dbReference type="ARBA" id="ARBA00023015"/>
    </source>
</evidence>
<evidence type="ECO:0000313" key="9">
    <source>
        <dbReference type="EMBL" id="MFC0626446.1"/>
    </source>
</evidence>
<dbReference type="Gene3D" id="3.10.450.50">
    <property type="match status" value="1"/>
</dbReference>
<dbReference type="InterPro" id="IPR036388">
    <property type="entry name" value="WH-like_DNA-bd_sf"/>
</dbReference>
<dbReference type="Gene3D" id="1.10.1740.10">
    <property type="match status" value="1"/>
</dbReference>
<feature type="domain" description="RNA polymerase sigma factor 70 region 4 type 2" evidence="8">
    <location>
        <begin position="135"/>
        <end position="187"/>
    </location>
</feature>
<keyword evidence="9" id="KW-0808">Transferase</keyword>
<keyword evidence="10" id="KW-1185">Reference proteome</keyword>
<dbReference type="Gene3D" id="1.10.10.10">
    <property type="entry name" value="Winged helix-like DNA-binding domain superfamily/Winged helix DNA-binding domain"/>
    <property type="match status" value="1"/>
</dbReference>
<dbReference type="Pfam" id="PF04542">
    <property type="entry name" value="Sigma70_r2"/>
    <property type="match status" value="1"/>
</dbReference>
<accession>A0ABV6QP79</accession>
<evidence type="ECO:0000256" key="6">
    <source>
        <dbReference type="SAM" id="MobiDB-lite"/>
    </source>
</evidence>
<evidence type="ECO:0000256" key="5">
    <source>
        <dbReference type="ARBA" id="ARBA00023163"/>
    </source>
</evidence>
<evidence type="ECO:0000259" key="7">
    <source>
        <dbReference type="Pfam" id="PF04542"/>
    </source>
</evidence>
<keyword evidence="9" id="KW-0548">Nucleotidyltransferase</keyword>
<dbReference type="Proteomes" id="UP001589890">
    <property type="component" value="Unassembled WGS sequence"/>
</dbReference>
<feature type="compositionally biased region" description="Basic and acidic residues" evidence="6">
    <location>
        <begin position="185"/>
        <end position="197"/>
    </location>
</feature>
<name>A0ABV6QP79_9ACTN</name>
<evidence type="ECO:0000256" key="2">
    <source>
        <dbReference type="ARBA" id="ARBA00011344"/>
    </source>
</evidence>
<feature type="domain" description="RNA polymerase sigma-70 region 2" evidence="7">
    <location>
        <begin position="19"/>
        <end position="86"/>
    </location>
</feature>
<dbReference type="EMBL" id="JBHLTC010000026">
    <property type="protein sequence ID" value="MFC0626446.1"/>
    <property type="molecule type" value="Genomic_DNA"/>
</dbReference>
<dbReference type="GO" id="GO:0003899">
    <property type="term" value="F:DNA-directed RNA polymerase activity"/>
    <property type="evidence" value="ECO:0007669"/>
    <property type="project" value="UniProtKB-EC"/>
</dbReference>
<dbReference type="InterPro" id="IPR007627">
    <property type="entry name" value="RNA_pol_sigma70_r2"/>
</dbReference>
<dbReference type="SUPFAM" id="SSF88659">
    <property type="entry name" value="Sigma3 and sigma4 domains of RNA polymerase sigma factors"/>
    <property type="match status" value="1"/>
</dbReference>
<dbReference type="InterPro" id="IPR013324">
    <property type="entry name" value="RNA_pol_sigma_r3/r4-like"/>
</dbReference>
<evidence type="ECO:0000256" key="1">
    <source>
        <dbReference type="ARBA" id="ARBA00010641"/>
    </source>
</evidence>
<protein>
    <submittedName>
        <fullName evidence="9">RNA polymerase subunit sigma-70</fullName>
        <ecNumber evidence="9">2.7.7.6</ecNumber>
    </submittedName>
</protein>
<dbReference type="SUPFAM" id="SSF54427">
    <property type="entry name" value="NTF2-like"/>
    <property type="match status" value="1"/>
</dbReference>
<gene>
    <name evidence="9" type="ORF">ACFFGN_20370</name>
</gene>
<dbReference type="InterPro" id="IPR013249">
    <property type="entry name" value="RNA_pol_sigma70_r4_t2"/>
</dbReference>
<dbReference type="RefSeq" id="WP_380049972.1">
    <property type="nucleotide sequence ID" value="NZ_JBHLTC010000026.1"/>
</dbReference>
<dbReference type="NCBIfam" id="TIGR02937">
    <property type="entry name" value="sigma70-ECF"/>
    <property type="match status" value="1"/>
</dbReference>
<dbReference type="PANTHER" id="PTHR43133">
    <property type="entry name" value="RNA POLYMERASE ECF-TYPE SIGMA FACTO"/>
    <property type="match status" value="1"/>
</dbReference>
<evidence type="ECO:0000313" key="10">
    <source>
        <dbReference type="Proteomes" id="UP001589890"/>
    </source>
</evidence>
<dbReference type="EC" id="2.7.7.6" evidence="9"/>
<comment type="subunit">
    <text evidence="2">Interacts transiently with the RNA polymerase catalytic core formed by RpoA, RpoB, RpoC and RpoZ (2 alpha, 1 beta, 1 beta' and 1 omega subunit) to form the RNA polymerase holoenzyme that can initiate transcription.</text>
</comment>
<dbReference type="Pfam" id="PF08281">
    <property type="entry name" value="Sigma70_r4_2"/>
    <property type="match status" value="1"/>
</dbReference>
<evidence type="ECO:0000259" key="8">
    <source>
        <dbReference type="Pfam" id="PF08281"/>
    </source>
</evidence>
<dbReference type="InterPro" id="IPR032710">
    <property type="entry name" value="NTF2-like_dom_sf"/>
</dbReference>
<evidence type="ECO:0000256" key="4">
    <source>
        <dbReference type="ARBA" id="ARBA00023082"/>
    </source>
</evidence>
<dbReference type="PANTHER" id="PTHR43133:SF65">
    <property type="entry name" value="ECF RNA POLYMERASE SIGMA FACTOR SIGG"/>
    <property type="match status" value="1"/>
</dbReference>
<proteinExistence type="inferred from homology"/>
<dbReference type="InterPro" id="IPR013325">
    <property type="entry name" value="RNA_pol_sigma_r2"/>
</dbReference>
<dbReference type="NCBIfam" id="NF006089">
    <property type="entry name" value="PRK08241.1"/>
    <property type="match status" value="1"/>
</dbReference>
<feature type="region of interest" description="Disordered" evidence="6">
    <location>
        <begin position="182"/>
        <end position="216"/>
    </location>
</feature>
<dbReference type="InterPro" id="IPR014284">
    <property type="entry name" value="RNA_pol_sigma-70_dom"/>
</dbReference>
<comment type="similarity">
    <text evidence="1">Belongs to the sigma-70 factor family. ECF subfamily.</text>
</comment>
<keyword evidence="4" id="KW-0731">Sigma factor</keyword>
<organism evidence="9 10">
    <name type="scientific">Kribbella deserti</name>
    <dbReference type="NCBI Taxonomy" id="1926257"/>
    <lineage>
        <taxon>Bacteria</taxon>
        <taxon>Bacillati</taxon>
        <taxon>Actinomycetota</taxon>
        <taxon>Actinomycetes</taxon>
        <taxon>Propionibacteriales</taxon>
        <taxon>Kribbellaceae</taxon>
        <taxon>Kribbella</taxon>
    </lineage>
</organism>
<dbReference type="SUPFAM" id="SSF88946">
    <property type="entry name" value="Sigma2 domain of RNA polymerase sigma factors"/>
    <property type="match status" value="1"/>
</dbReference>
<sequence length="346" mass="38446">MTKPEPDHPQIDAAEFTRLVEPYHRELLAHCRRLLGSSHDAEDQVQETYLRAWRSYGAFEGRSTLRTWLYRIATNTCRTALERQRRLPVPSGLSEAEPADGQPELWPSQADIVDLEAPPLTDPAEIVAAREHRREALNHAWQELSPRQRRALILRDVLDVPATEVADLIGTSGTAVHTLVHRSRNRLEQNRPADGDTPRPPSTRTASLRATSVPRDKSVADDAALDEYATAFETGDVAALSFALTEDATFNRAAMQVSGREALLELVAHCPLFGESRKVPVKIRGNHGFGVYRPEGDDLYRAYAIDVLTVTPAGIRRIEVFEDRTLFATFGLPLTVGRANSLAAHP</sequence>
<reference evidence="9 10" key="1">
    <citation type="submission" date="2024-09" db="EMBL/GenBank/DDBJ databases">
        <authorList>
            <person name="Sun Q."/>
            <person name="Mori K."/>
        </authorList>
    </citation>
    <scope>NUCLEOTIDE SEQUENCE [LARGE SCALE GENOMIC DNA]</scope>
    <source>
        <strain evidence="9 10">CGMCC 1.15906</strain>
    </source>
</reference>
<keyword evidence="5" id="KW-0804">Transcription</keyword>
<comment type="caution">
    <text evidence="9">The sequence shown here is derived from an EMBL/GenBank/DDBJ whole genome shotgun (WGS) entry which is preliminary data.</text>
</comment>